<evidence type="ECO:0000313" key="2">
    <source>
        <dbReference type="EMBL" id="KAJ2683943.1"/>
    </source>
</evidence>
<feature type="compositionally biased region" description="Basic and acidic residues" evidence="1">
    <location>
        <begin position="408"/>
        <end position="418"/>
    </location>
</feature>
<feature type="compositionally biased region" description="Polar residues" evidence="1">
    <location>
        <begin position="392"/>
        <end position="405"/>
    </location>
</feature>
<comment type="caution">
    <text evidence="2">The sequence shown here is derived from an EMBL/GenBank/DDBJ whole genome shotgun (WGS) entry which is preliminary data.</text>
</comment>
<dbReference type="AlphaFoldDB" id="A0A9W8GAD1"/>
<evidence type="ECO:0000256" key="1">
    <source>
        <dbReference type="SAM" id="MobiDB-lite"/>
    </source>
</evidence>
<name>A0A9W8GAD1_9FUNG</name>
<sequence>MSTSTSSSVVPTSATATATDTSASTQTQTLGIFKRPEFLAGVEDFRKHFGLEVRSRTAEGYTFLGLDKPVFGYTPLPQPQQQSQSGKPLAAAETLLVPNGIPQALEPGPKAVGSVSHPRAAGIPAKTAAAGARGAQRESESTLDHLMSFIKPSPPPSASASQQAVTLNAAVAQKPAFVKTVVISQVHFKLGVVAQLLPAHVGPTLPSIDRLVALQLKLDALQMQERQRKRQHPFERTNPAYEQGKNSSDERVERIKKRSGASDNRDGRVSAGSRSPPDLERSQHQLTDPLRTNSRKRARPSFEFQLRVPKKARQQVLDAIAATTPSKRPASSYPTLGEGSGAPVESKRARKADKPLKATSVESGAGAGALTLAQRSRSPPASKPPRRAHPSQISPARSGSATGLLSESRVHVADKSRGGEASGSRLSTHPPESGSDGLAYAAPSSTGRNRTAADAPPPVDIEHLKRHSNRLEGYTRSFKYSGDAEHNSNGRQELEIGYYLESLACCMEDLSCRSAFSPPSEMKTRWSSMLKLCNHVRRSCTTRELSSIRGCAALIAASVQYQLSSLALVIAQGSRESSDAGSLASDVTKLLADLGKYEQSSQQLLSAYEVSQQFPQTWKRCLSIHSPPSAYEPRSSPLASKWPSVAYPVGATSNPMDVANFVRQIGSEWLEQSGLTLKAPRSQTGV</sequence>
<reference evidence="2" key="1">
    <citation type="submission" date="2022-07" db="EMBL/GenBank/DDBJ databases">
        <title>Phylogenomic reconstructions and comparative analyses of Kickxellomycotina fungi.</title>
        <authorList>
            <person name="Reynolds N.K."/>
            <person name="Stajich J.E."/>
            <person name="Barry K."/>
            <person name="Grigoriev I.V."/>
            <person name="Crous P."/>
            <person name="Smith M.E."/>
        </authorList>
    </citation>
    <scope>NUCLEOTIDE SEQUENCE</scope>
    <source>
        <strain evidence="2">CBS 109367</strain>
    </source>
</reference>
<organism evidence="2 3">
    <name type="scientific">Coemansia spiralis</name>
    <dbReference type="NCBI Taxonomy" id="417178"/>
    <lineage>
        <taxon>Eukaryota</taxon>
        <taxon>Fungi</taxon>
        <taxon>Fungi incertae sedis</taxon>
        <taxon>Zoopagomycota</taxon>
        <taxon>Kickxellomycotina</taxon>
        <taxon>Kickxellomycetes</taxon>
        <taxon>Kickxellales</taxon>
        <taxon>Kickxellaceae</taxon>
        <taxon>Coemansia</taxon>
    </lineage>
</organism>
<dbReference type="OrthoDB" id="5597932at2759"/>
<gene>
    <name evidence="2" type="ORF">IWW39_005212</name>
</gene>
<dbReference type="EMBL" id="JANBTX010000247">
    <property type="protein sequence ID" value="KAJ2683943.1"/>
    <property type="molecule type" value="Genomic_DNA"/>
</dbReference>
<proteinExistence type="predicted"/>
<keyword evidence="3" id="KW-1185">Reference proteome</keyword>
<dbReference type="Proteomes" id="UP001151516">
    <property type="component" value="Unassembled WGS sequence"/>
</dbReference>
<protein>
    <submittedName>
        <fullName evidence="2">Uncharacterized protein</fullName>
    </submittedName>
</protein>
<evidence type="ECO:0000313" key="3">
    <source>
        <dbReference type="Proteomes" id="UP001151516"/>
    </source>
</evidence>
<accession>A0A9W8GAD1</accession>
<feature type="region of interest" description="Disordered" evidence="1">
    <location>
        <begin position="224"/>
        <end position="468"/>
    </location>
</feature>
<feature type="region of interest" description="Disordered" evidence="1">
    <location>
        <begin position="1"/>
        <end position="25"/>
    </location>
</feature>